<feature type="transmembrane region" description="Helical" evidence="1">
    <location>
        <begin position="6"/>
        <end position="31"/>
    </location>
</feature>
<evidence type="ECO:0000313" key="2">
    <source>
        <dbReference type="EMBL" id="GAV04161.1"/>
    </source>
</evidence>
<dbReference type="EMBL" id="BDGG01000010">
    <property type="protein sequence ID" value="GAV04161.1"/>
    <property type="molecule type" value="Genomic_DNA"/>
</dbReference>
<reference evidence="2 3" key="1">
    <citation type="journal article" date="2016" name="Nat. Commun.">
        <title>Extremotolerant tardigrade genome and improved radiotolerance of human cultured cells by tardigrade-unique protein.</title>
        <authorList>
            <person name="Hashimoto T."/>
            <person name="Horikawa D.D."/>
            <person name="Saito Y."/>
            <person name="Kuwahara H."/>
            <person name="Kozuka-Hata H."/>
            <person name="Shin-I T."/>
            <person name="Minakuchi Y."/>
            <person name="Ohishi K."/>
            <person name="Motoyama A."/>
            <person name="Aizu T."/>
            <person name="Enomoto A."/>
            <person name="Kondo K."/>
            <person name="Tanaka S."/>
            <person name="Hara Y."/>
            <person name="Koshikawa S."/>
            <person name="Sagara H."/>
            <person name="Miura T."/>
            <person name="Yokobori S."/>
            <person name="Miyagawa K."/>
            <person name="Suzuki Y."/>
            <person name="Kubo T."/>
            <person name="Oyama M."/>
            <person name="Kohara Y."/>
            <person name="Fujiyama A."/>
            <person name="Arakawa K."/>
            <person name="Katayama T."/>
            <person name="Toyoda A."/>
            <person name="Kunieda T."/>
        </authorList>
    </citation>
    <scope>NUCLEOTIDE SEQUENCE [LARGE SCALE GENOMIC DNA]</scope>
    <source>
        <strain evidence="2 3">YOKOZUNA-1</strain>
    </source>
</reference>
<organism evidence="2 3">
    <name type="scientific">Ramazzottius varieornatus</name>
    <name type="common">Water bear</name>
    <name type="synonym">Tardigrade</name>
    <dbReference type="NCBI Taxonomy" id="947166"/>
    <lineage>
        <taxon>Eukaryota</taxon>
        <taxon>Metazoa</taxon>
        <taxon>Ecdysozoa</taxon>
        <taxon>Tardigrada</taxon>
        <taxon>Eutardigrada</taxon>
        <taxon>Parachela</taxon>
        <taxon>Hypsibioidea</taxon>
        <taxon>Ramazzottiidae</taxon>
        <taxon>Ramazzottius</taxon>
    </lineage>
</organism>
<proteinExistence type="predicted"/>
<evidence type="ECO:0000256" key="1">
    <source>
        <dbReference type="SAM" id="Phobius"/>
    </source>
</evidence>
<keyword evidence="1" id="KW-0812">Transmembrane</keyword>
<dbReference type="Proteomes" id="UP000186922">
    <property type="component" value="Unassembled WGS sequence"/>
</dbReference>
<evidence type="ECO:0000313" key="3">
    <source>
        <dbReference type="Proteomes" id="UP000186922"/>
    </source>
</evidence>
<protein>
    <submittedName>
        <fullName evidence="2">Uncharacterized protein</fullName>
    </submittedName>
</protein>
<keyword evidence="3" id="KW-1185">Reference proteome</keyword>
<comment type="caution">
    <text evidence="2">The sequence shown here is derived from an EMBL/GenBank/DDBJ whole genome shotgun (WGS) entry which is preliminary data.</text>
</comment>
<accession>A0A1D1VT73</accession>
<keyword evidence="1" id="KW-1133">Transmembrane helix</keyword>
<gene>
    <name evidence="2" type="primary">RvY_14479</name>
    <name evidence="2" type="synonym">RvY_14479.3</name>
    <name evidence="2" type="ORF">RvY_14479-3</name>
</gene>
<dbReference type="AlphaFoldDB" id="A0A1D1VT73"/>
<name>A0A1D1VT73_RAMVA</name>
<keyword evidence="1" id="KW-0472">Membrane</keyword>
<sequence>MDTWSFLAIFCSESGFFLTTAFLTLLTLSWVHAEGRFCGGRRFARSWFVPFTAGSAKLPTFDAPVSFKFGKPSLDSVEGKMPAALLCKRSDGSLPASPPDDNGDIIVSARTVKPNFMKPV</sequence>